<reference evidence="3 4" key="1">
    <citation type="submission" date="2023-11" db="EMBL/GenBank/DDBJ databases">
        <title>MicrobeMod: A computational toolkit for identifying prokaryotic methylation and restriction-modification with nanopore sequencing.</title>
        <authorList>
            <person name="Crits-Christoph A."/>
            <person name="Kang S.C."/>
            <person name="Lee H."/>
            <person name="Ostrov N."/>
        </authorList>
    </citation>
    <scope>NUCLEOTIDE SEQUENCE [LARGE SCALE GENOMIC DNA]</scope>
    <source>
        <strain evidence="3 4">ATCC 49870</strain>
    </source>
</reference>
<feature type="region of interest" description="Disordered" evidence="1">
    <location>
        <begin position="54"/>
        <end position="160"/>
    </location>
</feature>
<evidence type="ECO:0000313" key="4">
    <source>
        <dbReference type="Proteomes" id="UP001327459"/>
    </source>
</evidence>
<evidence type="ECO:0000256" key="2">
    <source>
        <dbReference type="SAM" id="SignalP"/>
    </source>
</evidence>
<sequence>MSKTMISTASAVALAVGLALPTISLAQANPADAPVYGSQLMTEQERLEYREQMREAQTLEEREQLRSEHVERIQQRARDQGVTLSDDRPGAGSGMGPRDDAERGGRNMSDDRMRPRDGQGEGMEERYREERQEQRREHMMDNEEYRRGSGSGMGGGGGRN</sequence>
<feature type="compositionally biased region" description="Basic and acidic residues" evidence="1">
    <location>
        <begin position="97"/>
        <end position="147"/>
    </location>
</feature>
<evidence type="ECO:0000313" key="3">
    <source>
        <dbReference type="EMBL" id="WQH15276.1"/>
    </source>
</evidence>
<dbReference type="Proteomes" id="UP001327459">
    <property type="component" value="Chromosome"/>
</dbReference>
<feature type="chain" id="PRO_5046960202" description="DUF4148 domain-containing protein" evidence="2">
    <location>
        <begin position="29"/>
        <end position="160"/>
    </location>
</feature>
<evidence type="ECO:0008006" key="5">
    <source>
        <dbReference type="Google" id="ProtNLM"/>
    </source>
</evidence>
<organism evidence="3 4">
    <name type="scientific">Guyparkeria halophila</name>
    <dbReference type="NCBI Taxonomy" id="47960"/>
    <lineage>
        <taxon>Bacteria</taxon>
        <taxon>Pseudomonadati</taxon>
        <taxon>Pseudomonadota</taxon>
        <taxon>Gammaproteobacteria</taxon>
        <taxon>Chromatiales</taxon>
        <taxon>Thioalkalibacteraceae</taxon>
        <taxon>Guyparkeria</taxon>
    </lineage>
</organism>
<feature type="compositionally biased region" description="Gly residues" evidence="1">
    <location>
        <begin position="149"/>
        <end position="160"/>
    </location>
</feature>
<name>A0ABZ0YTH2_9GAMM</name>
<protein>
    <recommendedName>
        <fullName evidence="5">DUF4148 domain-containing protein</fullName>
    </recommendedName>
</protein>
<accession>A0ABZ0YTH2</accession>
<gene>
    <name evidence="3" type="ORF">SR882_05755</name>
</gene>
<feature type="compositionally biased region" description="Basic and acidic residues" evidence="1">
    <location>
        <begin position="54"/>
        <end position="89"/>
    </location>
</feature>
<evidence type="ECO:0000256" key="1">
    <source>
        <dbReference type="SAM" id="MobiDB-lite"/>
    </source>
</evidence>
<proteinExistence type="predicted"/>
<dbReference type="EMBL" id="CP140153">
    <property type="protein sequence ID" value="WQH15276.1"/>
    <property type="molecule type" value="Genomic_DNA"/>
</dbReference>
<keyword evidence="4" id="KW-1185">Reference proteome</keyword>
<keyword evidence="2" id="KW-0732">Signal</keyword>
<dbReference type="RefSeq" id="WP_322520307.1">
    <property type="nucleotide sequence ID" value="NZ_CP140153.1"/>
</dbReference>
<feature type="signal peptide" evidence="2">
    <location>
        <begin position="1"/>
        <end position="28"/>
    </location>
</feature>